<dbReference type="Proteomes" id="UP000276417">
    <property type="component" value="Chromosome 1"/>
</dbReference>
<feature type="region of interest" description="Disordered" evidence="8">
    <location>
        <begin position="256"/>
        <end position="313"/>
    </location>
</feature>
<feature type="coiled-coil region" evidence="7">
    <location>
        <begin position="67"/>
        <end position="108"/>
    </location>
</feature>
<evidence type="ECO:0000256" key="1">
    <source>
        <dbReference type="ARBA" id="ARBA00004496"/>
    </source>
</evidence>
<comment type="similarity">
    <text evidence="2">Belongs to the DivIVA family.</text>
</comment>
<sequence>MSDFFKGGGDPEAGQPIKTILAGAAEPQLLPSPSSSRRGQIMPLDVQHQEFSSGWRGYRKADVQAYLSEVAQSLEADLRERAALEQRLSELQRQIHDYKAAEDELRRTVVAAERIGHELKEQSRQEAMLTVQKAEHRSALLLEVAKNREQEALERHESRLRELESTFSVRRAQLESLYQAQEHELENRARERSAALEREFSARHADLSGRLSSAHTEYAQFMSQYRAVSQAFAQAANAHLLPDTAGLASYQIGEGTVSKSQRPSAVELSKGGQSDTPSSGVQQSGAQQPNTKQPDAKQLSPEVAAVQIEEQRF</sequence>
<dbReference type="EMBL" id="CP034183">
    <property type="protein sequence ID" value="AZI41453.1"/>
    <property type="molecule type" value="Genomic_DNA"/>
</dbReference>
<dbReference type="InterPro" id="IPR019933">
    <property type="entry name" value="DivIVA_domain"/>
</dbReference>
<dbReference type="Pfam" id="PF05103">
    <property type="entry name" value="DivIVA"/>
    <property type="match status" value="1"/>
</dbReference>
<evidence type="ECO:0000256" key="3">
    <source>
        <dbReference type="ARBA" id="ARBA00022490"/>
    </source>
</evidence>
<evidence type="ECO:0000256" key="5">
    <source>
        <dbReference type="ARBA" id="ARBA00023054"/>
    </source>
</evidence>
<evidence type="ECO:0000256" key="4">
    <source>
        <dbReference type="ARBA" id="ARBA00022618"/>
    </source>
</evidence>
<reference evidence="9 10" key="1">
    <citation type="submission" date="2018-11" db="EMBL/GenBank/DDBJ databases">
        <title>Deinococcus shelandsis sp. nov., isolated from South Shetland Islands soil of Antarctica.</title>
        <authorList>
            <person name="Tian J."/>
        </authorList>
    </citation>
    <scope>NUCLEOTIDE SEQUENCE [LARGE SCALE GENOMIC DNA]</scope>
    <source>
        <strain evidence="9 10">S14-83T</strain>
    </source>
</reference>
<evidence type="ECO:0000313" key="10">
    <source>
        <dbReference type="Proteomes" id="UP000276417"/>
    </source>
</evidence>
<dbReference type="GO" id="GO:0051301">
    <property type="term" value="P:cell division"/>
    <property type="evidence" value="ECO:0007669"/>
    <property type="project" value="UniProtKB-KW"/>
</dbReference>
<dbReference type="AlphaFoldDB" id="A0A3G8Y977"/>
<dbReference type="Gene3D" id="6.10.250.660">
    <property type="match status" value="1"/>
</dbReference>
<evidence type="ECO:0000313" key="9">
    <source>
        <dbReference type="EMBL" id="AZI41453.1"/>
    </source>
</evidence>
<feature type="coiled-coil region" evidence="7">
    <location>
        <begin position="146"/>
        <end position="191"/>
    </location>
</feature>
<accession>A0A3G8Y977</accession>
<evidence type="ECO:0000256" key="6">
    <source>
        <dbReference type="ARBA" id="ARBA00023306"/>
    </source>
</evidence>
<dbReference type="NCBIfam" id="TIGR03544">
    <property type="entry name" value="DivI1A_domain"/>
    <property type="match status" value="1"/>
</dbReference>
<dbReference type="OrthoDB" id="9815492at2"/>
<dbReference type="GO" id="GO:0005737">
    <property type="term" value="C:cytoplasm"/>
    <property type="evidence" value="ECO:0007669"/>
    <property type="project" value="UniProtKB-SubCell"/>
</dbReference>
<keyword evidence="5 7" id="KW-0175">Coiled coil</keyword>
<organism evidence="9 10">
    <name type="scientific">Deinococcus psychrotolerans</name>
    <dbReference type="NCBI Taxonomy" id="2489213"/>
    <lineage>
        <taxon>Bacteria</taxon>
        <taxon>Thermotogati</taxon>
        <taxon>Deinococcota</taxon>
        <taxon>Deinococci</taxon>
        <taxon>Deinococcales</taxon>
        <taxon>Deinococcaceae</taxon>
        <taxon>Deinococcus</taxon>
    </lineage>
</organism>
<dbReference type="RefSeq" id="WP_124867167.1">
    <property type="nucleotide sequence ID" value="NZ_CP034183.1"/>
</dbReference>
<name>A0A3G8Y977_9DEIO</name>
<keyword evidence="4" id="KW-0132">Cell division</keyword>
<dbReference type="PANTHER" id="PTHR35794:SF2">
    <property type="entry name" value="CELL DIVISION PROTEIN DIVIVA"/>
    <property type="match status" value="1"/>
</dbReference>
<gene>
    <name evidence="9" type="ORF">EHF33_00695</name>
</gene>
<keyword evidence="10" id="KW-1185">Reference proteome</keyword>
<evidence type="ECO:0000256" key="7">
    <source>
        <dbReference type="SAM" id="Coils"/>
    </source>
</evidence>
<protein>
    <submittedName>
        <fullName evidence="9">DivIVA domain-containing protein</fullName>
    </submittedName>
</protein>
<proteinExistence type="inferred from homology"/>
<keyword evidence="3" id="KW-0963">Cytoplasm</keyword>
<dbReference type="KEGG" id="dph:EHF33_00695"/>
<evidence type="ECO:0000256" key="2">
    <source>
        <dbReference type="ARBA" id="ARBA00009008"/>
    </source>
</evidence>
<dbReference type="PANTHER" id="PTHR35794">
    <property type="entry name" value="CELL DIVISION PROTEIN DIVIVA"/>
    <property type="match status" value="1"/>
</dbReference>
<evidence type="ECO:0000256" key="8">
    <source>
        <dbReference type="SAM" id="MobiDB-lite"/>
    </source>
</evidence>
<keyword evidence="6" id="KW-0131">Cell cycle</keyword>
<feature type="compositionally biased region" description="Polar residues" evidence="8">
    <location>
        <begin position="271"/>
        <end position="293"/>
    </location>
</feature>
<comment type="subcellular location">
    <subcellularLocation>
        <location evidence="1">Cytoplasm</location>
    </subcellularLocation>
</comment>
<dbReference type="InterPro" id="IPR007793">
    <property type="entry name" value="DivIVA_fam"/>
</dbReference>